<dbReference type="OrthoDB" id="2970258at2"/>
<reference evidence="2 3" key="1">
    <citation type="submission" date="2017-07" db="EMBL/GenBank/DDBJ databases">
        <title>Isolation and whole genome analysis of endospore-forming bacteria from heroin.</title>
        <authorList>
            <person name="Kalinowski J."/>
            <person name="Ahrens B."/>
            <person name="Al-Dilaimi A."/>
            <person name="Winkler A."/>
            <person name="Wibberg D."/>
            <person name="Schleenbecker U."/>
            <person name="Ruckert C."/>
            <person name="Wolfel R."/>
            <person name="Grass G."/>
        </authorList>
    </citation>
    <scope>NUCLEOTIDE SEQUENCE [LARGE SCALE GENOMIC DNA]</scope>
    <source>
        <strain evidence="2 3">7537-G1</strain>
    </source>
</reference>
<protein>
    <submittedName>
        <fullName evidence="2">Uncharacterized protein</fullName>
    </submittedName>
</protein>
<keyword evidence="1" id="KW-1133">Transmembrane helix</keyword>
<evidence type="ECO:0000313" key="3">
    <source>
        <dbReference type="Proteomes" id="UP000215596"/>
    </source>
</evidence>
<evidence type="ECO:0000256" key="1">
    <source>
        <dbReference type="SAM" id="Phobius"/>
    </source>
</evidence>
<gene>
    <name evidence="2" type="ORF">CHH67_12945</name>
</gene>
<comment type="caution">
    <text evidence="2">The sequence shown here is derived from an EMBL/GenBank/DDBJ whole genome shotgun (WGS) entry which is preliminary data.</text>
</comment>
<name>A0A268ESQ2_9BACL</name>
<keyword evidence="1" id="KW-0812">Transmembrane</keyword>
<dbReference type="Proteomes" id="UP000215596">
    <property type="component" value="Unassembled WGS sequence"/>
</dbReference>
<proteinExistence type="predicted"/>
<evidence type="ECO:0000313" key="2">
    <source>
        <dbReference type="EMBL" id="PAD76152.1"/>
    </source>
</evidence>
<feature type="transmembrane region" description="Helical" evidence="1">
    <location>
        <begin position="33"/>
        <end position="52"/>
    </location>
</feature>
<accession>A0A268ESQ2</accession>
<dbReference type="AlphaFoldDB" id="A0A268ESQ2"/>
<feature type="transmembrane region" description="Helical" evidence="1">
    <location>
        <begin position="6"/>
        <end position="21"/>
    </location>
</feature>
<sequence length="76" mass="8526">MPSLQLAYGFLIAAIVIGFEWKQLRKKQRKEKTWVAIFSLAAATLYSLIVFYPELPGLNEAVSTVLIPVSSWLGLE</sequence>
<keyword evidence="1" id="KW-0472">Membrane</keyword>
<organism evidence="2 3">
    <name type="scientific">Paenibacillus campinasensis</name>
    <dbReference type="NCBI Taxonomy" id="66347"/>
    <lineage>
        <taxon>Bacteria</taxon>
        <taxon>Bacillati</taxon>
        <taxon>Bacillota</taxon>
        <taxon>Bacilli</taxon>
        <taxon>Bacillales</taxon>
        <taxon>Paenibacillaceae</taxon>
        <taxon>Paenibacillus</taxon>
    </lineage>
</organism>
<dbReference type="EMBL" id="NPBY01000041">
    <property type="protein sequence ID" value="PAD76152.1"/>
    <property type="molecule type" value="Genomic_DNA"/>
</dbReference>
<dbReference type="RefSeq" id="WP_095265612.1">
    <property type="nucleotide sequence ID" value="NZ_NPBY01000041.1"/>
</dbReference>